<dbReference type="WBParaSite" id="PEQ_0000765801-mRNA-1">
    <property type="protein sequence ID" value="PEQ_0000765801-mRNA-1"/>
    <property type="gene ID" value="PEQ_0000765801"/>
</dbReference>
<protein>
    <submittedName>
        <fullName evidence="2">Uncharacterized protein</fullName>
    </submittedName>
</protein>
<proteinExistence type="predicted"/>
<keyword evidence="1" id="KW-1185">Reference proteome</keyword>
<evidence type="ECO:0000313" key="1">
    <source>
        <dbReference type="Proteomes" id="UP000887564"/>
    </source>
</evidence>
<dbReference type="Proteomes" id="UP000887564">
    <property type="component" value="Unplaced"/>
</dbReference>
<reference evidence="2" key="1">
    <citation type="submission" date="2022-11" db="UniProtKB">
        <authorList>
            <consortium name="WormBaseParasite"/>
        </authorList>
    </citation>
    <scope>IDENTIFICATION</scope>
</reference>
<evidence type="ECO:0000313" key="2">
    <source>
        <dbReference type="WBParaSite" id="PEQ_0000765801-mRNA-1"/>
    </source>
</evidence>
<organism evidence="1 2">
    <name type="scientific">Parascaris equorum</name>
    <name type="common">Equine roundworm</name>
    <dbReference type="NCBI Taxonomy" id="6256"/>
    <lineage>
        <taxon>Eukaryota</taxon>
        <taxon>Metazoa</taxon>
        <taxon>Ecdysozoa</taxon>
        <taxon>Nematoda</taxon>
        <taxon>Chromadorea</taxon>
        <taxon>Rhabditida</taxon>
        <taxon>Spirurina</taxon>
        <taxon>Ascaridomorpha</taxon>
        <taxon>Ascaridoidea</taxon>
        <taxon>Ascarididae</taxon>
        <taxon>Parascaris</taxon>
    </lineage>
</organism>
<dbReference type="AlphaFoldDB" id="A0A914RS50"/>
<sequence length="73" mass="7991">MSSSGTHSLMRSNTRIVINITEVGKETELGMSVDDIEHIAERGRWWLVGSAWQPAMSANTASPSICVQQENTS</sequence>
<accession>A0A914RS50</accession>
<name>A0A914RS50_PAREQ</name>